<name>A0A2A6RMK6_9CHLR</name>
<dbReference type="RefSeq" id="WP_097642875.1">
    <property type="nucleotide sequence ID" value="NZ_NQWI01000012.1"/>
</dbReference>
<dbReference type="AlphaFoldDB" id="A0A2A6RMK6"/>
<dbReference type="EMBL" id="NQWI01000012">
    <property type="protein sequence ID" value="PDW04292.1"/>
    <property type="molecule type" value="Genomic_DNA"/>
</dbReference>
<accession>A0A2A6RMK6</accession>
<reference evidence="2" key="1">
    <citation type="submission" date="2017-08" db="EMBL/GenBank/DDBJ databases">
        <authorList>
            <person name="Grouzdev D.S."/>
            <person name="Gaisin V.A."/>
            <person name="Rysina M.S."/>
            <person name="Gorlenko V.M."/>
        </authorList>
    </citation>
    <scope>NUCLEOTIDE SEQUENCE [LARGE SCALE GENOMIC DNA]</scope>
    <source>
        <strain evidence="2">Kir15-3F</strain>
    </source>
</reference>
<keyword evidence="2" id="KW-1185">Reference proteome</keyword>
<evidence type="ECO:0000313" key="1">
    <source>
        <dbReference type="EMBL" id="PDW04292.1"/>
    </source>
</evidence>
<sequence>MGADAVRGGALDMARVGTATLRITSDAYKVQTIYTIARSLPKSLTHEVPDGKRYQKPKAVVEADVIYAGGLPMMDPRI</sequence>
<proteinExistence type="predicted"/>
<dbReference type="Proteomes" id="UP000220527">
    <property type="component" value="Unassembled WGS sequence"/>
</dbReference>
<evidence type="ECO:0000313" key="2">
    <source>
        <dbReference type="Proteomes" id="UP000220527"/>
    </source>
</evidence>
<organism evidence="1 2">
    <name type="scientific">Candidatus Viridilinea mediisalina</name>
    <dbReference type="NCBI Taxonomy" id="2024553"/>
    <lineage>
        <taxon>Bacteria</taxon>
        <taxon>Bacillati</taxon>
        <taxon>Chloroflexota</taxon>
        <taxon>Chloroflexia</taxon>
        <taxon>Chloroflexales</taxon>
        <taxon>Chloroflexineae</taxon>
        <taxon>Oscillochloridaceae</taxon>
        <taxon>Candidatus Viridilinea</taxon>
    </lineage>
</organism>
<gene>
    <name evidence="1" type="ORF">CJ255_04390</name>
</gene>
<protein>
    <submittedName>
        <fullName evidence="1">Uncharacterized protein</fullName>
    </submittedName>
</protein>
<dbReference type="OrthoDB" id="173162at2"/>
<comment type="caution">
    <text evidence="1">The sequence shown here is derived from an EMBL/GenBank/DDBJ whole genome shotgun (WGS) entry which is preliminary data.</text>
</comment>